<evidence type="ECO:0000313" key="1">
    <source>
        <dbReference type="EMBL" id="CCX30065.1"/>
    </source>
</evidence>
<proteinExistence type="predicted"/>
<accession>U4LL20</accession>
<dbReference type="Proteomes" id="UP000018144">
    <property type="component" value="Unassembled WGS sequence"/>
</dbReference>
<sequence>MARGYDLVFNLLCGVYILILKTNFPKKEPPYKIASCSCSIQHNLQEIHCLQLTSENHDRRS</sequence>
<reference evidence="1 2" key="1">
    <citation type="journal article" date="2013" name="PLoS Genet.">
        <title>The genome and development-dependent transcriptomes of Pyronema confluens: a window into fungal evolution.</title>
        <authorList>
            <person name="Traeger S."/>
            <person name="Altegoer F."/>
            <person name="Freitag M."/>
            <person name="Gabaldon T."/>
            <person name="Kempken F."/>
            <person name="Kumar A."/>
            <person name="Marcet-Houben M."/>
            <person name="Poggeler S."/>
            <person name="Stajich J.E."/>
            <person name="Nowrousian M."/>
        </authorList>
    </citation>
    <scope>NUCLEOTIDE SEQUENCE [LARGE SCALE GENOMIC DNA]</scope>
    <source>
        <strain evidence="2">CBS 100304</strain>
        <tissue evidence="1">Vegetative mycelium</tissue>
    </source>
</reference>
<gene>
    <name evidence="1" type="ORF">PCON_08057</name>
</gene>
<dbReference type="AlphaFoldDB" id="U4LL20"/>
<evidence type="ECO:0000313" key="2">
    <source>
        <dbReference type="Proteomes" id="UP000018144"/>
    </source>
</evidence>
<organism evidence="1 2">
    <name type="scientific">Pyronema omphalodes (strain CBS 100304)</name>
    <name type="common">Pyronema confluens</name>
    <dbReference type="NCBI Taxonomy" id="1076935"/>
    <lineage>
        <taxon>Eukaryota</taxon>
        <taxon>Fungi</taxon>
        <taxon>Dikarya</taxon>
        <taxon>Ascomycota</taxon>
        <taxon>Pezizomycotina</taxon>
        <taxon>Pezizomycetes</taxon>
        <taxon>Pezizales</taxon>
        <taxon>Pyronemataceae</taxon>
        <taxon>Pyronema</taxon>
    </lineage>
</organism>
<protein>
    <submittedName>
        <fullName evidence="1">Uncharacterized protein</fullName>
    </submittedName>
</protein>
<keyword evidence="2" id="KW-1185">Reference proteome</keyword>
<dbReference type="EMBL" id="HF935415">
    <property type="protein sequence ID" value="CCX30065.1"/>
    <property type="molecule type" value="Genomic_DNA"/>
</dbReference>
<name>U4LL20_PYROM</name>